<dbReference type="EMBL" id="CZQC01000073">
    <property type="protein sequence ID" value="CUS42990.1"/>
    <property type="molecule type" value="Genomic_DNA"/>
</dbReference>
<organism evidence="3">
    <name type="scientific">hydrothermal vent metagenome</name>
    <dbReference type="NCBI Taxonomy" id="652676"/>
    <lineage>
        <taxon>unclassified sequences</taxon>
        <taxon>metagenomes</taxon>
        <taxon>ecological metagenomes</taxon>
    </lineage>
</organism>
<dbReference type="InterPro" id="IPR003777">
    <property type="entry name" value="XdhC_CoxI"/>
</dbReference>
<dbReference type="InterPro" id="IPR014308">
    <property type="entry name" value="Xanthine_DH_XdhC"/>
</dbReference>
<feature type="domain" description="XdhC- CoxI" evidence="1">
    <location>
        <begin position="15"/>
        <end position="73"/>
    </location>
</feature>
<gene>
    <name evidence="3" type="ORF">MGWOODY_Tha340</name>
</gene>
<dbReference type="InterPro" id="IPR052698">
    <property type="entry name" value="MoCofactor_Util/Proc"/>
</dbReference>
<accession>A0A160TEF6</accession>
<dbReference type="PANTHER" id="PTHR30388:SF6">
    <property type="entry name" value="XANTHINE DEHYDROGENASE SUBUNIT A-RELATED"/>
    <property type="match status" value="1"/>
</dbReference>
<dbReference type="PANTHER" id="PTHR30388">
    <property type="entry name" value="ALDEHYDE OXIDOREDUCTASE MOLYBDENUM COFACTOR ASSEMBLY PROTEIN"/>
    <property type="match status" value="1"/>
</dbReference>
<sequence>MKPRTWQQALAYCEQQGCAYVIATIIGRAGSAPRDPGSKMIITADEQFDTLGGGELEFLLSQKARQLLLQNTSTQSLEMIPLAAQAGQCCGGSVSVLLESFCAQRPVLAVFGAGHVARALMTIVQHLPIQVHWIDSREEQFKLAHSLEFPPQSTLNSNIKILVSDDPVASLNALPSGAQLVILTHNHQLDFDLLVAALTRGDCSFVGCIGSDTKQARFTQRLRHQGFSPEQIATVTMPIGHADILGKLPMEVAVSISAQLIALHHGQQDRSLHQGISAKELRANEHWMALRKSTTSTNPTTEISTLPLAVTAGPFYEE</sequence>
<dbReference type="Gene3D" id="3.40.50.720">
    <property type="entry name" value="NAD(P)-binding Rossmann-like Domain"/>
    <property type="match status" value="1"/>
</dbReference>
<evidence type="ECO:0000259" key="2">
    <source>
        <dbReference type="Pfam" id="PF13478"/>
    </source>
</evidence>
<dbReference type="Pfam" id="PF13478">
    <property type="entry name" value="XdhC_C"/>
    <property type="match status" value="1"/>
</dbReference>
<evidence type="ECO:0000259" key="1">
    <source>
        <dbReference type="Pfam" id="PF02625"/>
    </source>
</evidence>
<dbReference type="AlphaFoldDB" id="A0A160TEF6"/>
<proteinExistence type="predicted"/>
<dbReference type="NCBIfam" id="TIGR02964">
    <property type="entry name" value="xanthine_xdhC"/>
    <property type="match status" value="1"/>
</dbReference>
<name>A0A160TEF6_9ZZZZ</name>
<protein>
    <submittedName>
        <fullName evidence="3">XdhC protein (Assists in molybdopterin insertion into xanthine dehydrogenase)</fullName>
    </submittedName>
</protein>
<dbReference type="InterPro" id="IPR027051">
    <property type="entry name" value="XdhC_Rossmann_dom"/>
</dbReference>
<dbReference type="Pfam" id="PF02625">
    <property type="entry name" value="XdhC_CoxI"/>
    <property type="match status" value="1"/>
</dbReference>
<evidence type="ECO:0000313" key="3">
    <source>
        <dbReference type="EMBL" id="CUS42990.1"/>
    </source>
</evidence>
<feature type="domain" description="XdhC Rossmann" evidence="2">
    <location>
        <begin position="108"/>
        <end position="260"/>
    </location>
</feature>
<reference evidence="3" key="1">
    <citation type="submission" date="2015-10" db="EMBL/GenBank/DDBJ databases">
        <authorList>
            <person name="Gilbert D.G."/>
        </authorList>
    </citation>
    <scope>NUCLEOTIDE SEQUENCE</scope>
</reference>